<dbReference type="Pfam" id="PF00389">
    <property type="entry name" value="2-Hacid_dh"/>
    <property type="match status" value="1"/>
</dbReference>
<dbReference type="EMBL" id="RCOR01000049">
    <property type="protein sequence ID" value="RSN67153.1"/>
    <property type="molecule type" value="Genomic_DNA"/>
</dbReference>
<dbReference type="PANTHER" id="PTHR42938:SF44">
    <property type="entry name" value="D-ISOMER SPECIFIC 2-HYDROXYACID DEHYDROGENASE NAD-BINDING"/>
    <property type="match status" value="1"/>
</dbReference>
<comment type="caution">
    <text evidence="5">The sequence shown here is derived from an EMBL/GenBank/DDBJ whole genome shotgun (WGS) entry which is preliminary data.</text>
</comment>
<dbReference type="InterPro" id="IPR006140">
    <property type="entry name" value="D-isomer_DH_NAD-bd"/>
</dbReference>
<organism evidence="5 6">
    <name type="scientific">Candidatus Korarchaeum cryptofilum</name>
    <dbReference type="NCBI Taxonomy" id="498846"/>
    <lineage>
        <taxon>Archaea</taxon>
        <taxon>Thermoproteota</taxon>
        <taxon>Candidatus Korarchaeia</taxon>
        <taxon>Candidatus Korarchaeales</taxon>
        <taxon>Candidatus Korarchaeaceae</taxon>
        <taxon>Candidatus Korarchaeum</taxon>
    </lineage>
</organism>
<dbReference type="InterPro" id="IPR036291">
    <property type="entry name" value="NAD(P)-bd_dom_sf"/>
</dbReference>
<evidence type="ECO:0000313" key="6">
    <source>
        <dbReference type="Proteomes" id="UP000278149"/>
    </source>
</evidence>
<keyword evidence="1 2" id="KW-0560">Oxidoreductase</keyword>
<evidence type="ECO:0000259" key="4">
    <source>
        <dbReference type="Pfam" id="PF02826"/>
    </source>
</evidence>
<dbReference type="SUPFAM" id="SSF51735">
    <property type="entry name" value="NAD(P)-binding Rossmann-fold domains"/>
    <property type="match status" value="1"/>
</dbReference>
<reference evidence="5 6" key="1">
    <citation type="submission" date="2018-10" db="EMBL/GenBank/DDBJ databases">
        <title>Co-occurring genomic capacity for anaerobic methane metabolism and dissimilatory sulfite reduction discovered in the Korarchaeota.</title>
        <authorList>
            <person name="Mckay L.J."/>
            <person name="Dlakic M."/>
            <person name="Fields M.W."/>
            <person name="Delmont T.O."/>
            <person name="Eren A.M."/>
            <person name="Jay Z.J."/>
            <person name="Klingelsmith K.B."/>
            <person name="Rusch D.B."/>
            <person name="Inskeep W.P."/>
        </authorList>
    </citation>
    <scope>NUCLEOTIDE SEQUENCE [LARGE SCALE GENOMIC DNA]</scope>
    <source>
        <strain evidence="5 6">WS</strain>
    </source>
</reference>
<dbReference type="SUPFAM" id="SSF52283">
    <property type="entry name" value="Formate/glycerate dehydrogenase catalytic domain-like"/>
    <property type="match status" value="1"/>
</dbReference>
<gene>
    <name evidence="5" type="ORF">D9Q81_09030</name>
</gene>
<dbReference type="InterPro" id="IPR006139">
    <property type="entry name" value="D-isomer_2_OHA_DH_cat_dom"/>
</dbReference>
<feature type="domain" description="D-isomer specific 2-hydroxyacid dehydrogenase NAD-binding" evidence="4">
    <location>
        <begin position="212"/>
        <end position="380"/>
    </location>
</feature>
<evidence type="ECO:0000259" key="3">
    <source>
        <dbReference type="Pfam" id="PF00389"/>
    </source>
</evidence>
<feature type="domain" description="D-isomer specific 2-hydroxyacid dehydrogenase catalytic" evidence="3">
    <location>
        <begin position="144"/>
        <end position="403"/>
    </location>
</feature>
<dbReference type="Proteomes" id="UP000278149">
    <property type="component" value="Unassembled WGS sequence"/>
</dbReference>
<evidence type="ECO:0008006" key="7">
    <source>
        <dbReference type="Google" id="ProtNLM"/>
    </source>
</evidence>
<dbReference type="PANTHER" id="PTHR42938">
    <property type="entry name" value="FORMATE DEHYDROGENASE 1"/>
    <property type="match status" value="1"/>
</dbReference>
<evidence type="ECO:0000256" key="1">
    <source>
        <dbReference type="ARBA" id="ARBA00023002"/>
    </source>
</evidence>
<comment type="similarity">
    <text evidence="2">Belongs to the D-isomer specific 2-hydroxyacid dehydrogenase family.</text>
</comment>
<dbReference type="InterPro" id="IPR029753">
    <property type="entry name" value="D-isomer_DH_CS"/>
</dbReference>
<name>A0A3R9P8Z4_9CREN</name>
<evidence type="ECO:0000313" key="5">
    <source>
        <dbReference type="EMBL" id="RSN67153.1"/>
    </source>
</evidence>
<proteinExistence type="inferred from homology"/>
<dbReference type="GO" id="GO:0016616">
    <property type="term" value="F:oxidoreductase activity, acting on the CH-OH group of donors, NAD or NADP as acceptor"/>
    <property type="evidence" value="ECO:0007669"/>
    <property type="project" value="InterPro"/>
</dbReference>
<protein>
    <recommendedName>
        <fullName evidence="7">Hydroxyacid dehydrogenase</fullName>
    </recommendedName>
</protein>
<dbReference type="PROSITE" id="PS00671">
    <property type="entry name" value="D_2_HYDROXYACID_DH_3"/>
    <property type="match status" value="1"/>
</dbReference>
<dbReference type="Pfam" id="PF02826">
    <property type="entry name" value="2-Hacid_dh_C"/>
    <property type="match status" value="1"/>
</dbReference>
<dbReference type="RefSeq" id="WP_125742930.1">
    <property type="nucleotide sequence ID" value="NZ_RCOR01000049.1"/>
</dbReference>
<evidence type="ECO:0000256" key="2">
    <source>
        <dbReference type="RuleBase" id="RU003719"/>
    </source>
</evidence>
<dbReference type="Gene3D" id="3.40.50.720">
    <property type="entry name" value="NAD(P)-binding Rossmann-like Domain"/>
    <property type="match status" value="2"/>
</dbReference>
<sequence length="421" mass="46622">MREEDFYEIARPRGEMDWIERYRGWNIAAVGWGLAPTASKLTRADLTLASSPIFSNGYLSGLNNPYDDFGSAVSAAMRLNLKLKDELAIVSDVATGMRGVFQYYPGDRIQTNPSGDELILVADNIPKDLDKELEPYGEVSRDWNRLEDATVLIIRTDRKLDADDFSKAPMLKLIITATHGLDHIDVEEAKRRAVIVERAPVRARAVAELALGIILALARGIAYSDRKMRGLEWVKGRVRGFELAGRRAGVISMGIVGREVAEVLKGIGMHVDYYDKYRTGGRSLERLLRESDIVVLTSPLTEETRGLIGRREIAMMKDGAILVNVGRGELLDLDAALEALETGKLGGLGLDVYPREPPFGDEAFERLRNMDNVILTPHLGGSSEEAERRIVSEVLGIMGKWFGRRSEVSRDISALGSLNPI</sequence>
<accession>A0A3R9P8Z4</accession>
<dbReference type="GO" id="GO:0051287">
    <property type="term" value="F:NAD binding"/>
    <property type="evidence" value="ECO:0007669"/>
    <property type="project" value="InterPro"/>
</dbReference>
<dbReference type="AlphaFoldDB" id="A0A3R9P8Z4"/>